<evidence type="ECO:0000256" key="1">
    <source>
        <dbReference type="ARBA" id="ARBA00004141"/>
    </source>
</evidence>
<dbReference type="RefSeq" id="WP_185665344.1">
    <property type="nucleotide sequence ID" value="NZ_JACLAW010000014.1"/>
</dbReference>
<dbReference type="EMBL" id="JACLAW010000014">
    <property type="protein sequence ID" value="MBC2667046.1"/>
    <property type="molecule type" value="Genomic_DNA"/>
</dbReference>
<dbReference type="GO" id="GO:0000271">
    <property type="term" value="P:polysaccharide biosynthetic process"/>
    <property type="evidence" value="ECO:0007669"/>
    <property type="project" value="InterPro"/>
</dbReference>
<feature type="domain" description="GtrA/DPMS transmembrane" evidence="7">
    <location>
        <begin position="16"/>
        <end position="130"/>
    </location>
</feature>
<dbReference type="InterPro" id="IPR051401">
    <property type="entry name" value="GtrA_CellWall_Glycosyl"/>
</dbReference>
<proteinExistence type="inferred from homology"/>
<evidence type="ECO:0000256" key="5">
    <source>
        <dbReference type="ARBA" id="ARBA00023136"/>
    </source>
</evidence>
<gene>
    <name evidence="8" type="ORF">H7F51_16125</name>
</gene>
<dbReference type="Pfam" id="PF04138">
    <property type="entry name" value="GtrA_DPMS_TM"/>
    <property type="match status" value="1"/>
</dbReference>
<dbReference type="GO" id="GO:0005886">
    <property type="term" value="C:plasma membrane"/>
    <property type="evidence" value="ECO:0007669"/>
    <property type="project" value="TreeGrafter"/>
</dbReference>
<feature type="transmembrane region" description="Helical" evidence="6">
    <location>
        <begin position="106"/>
        <end position="124"/>
    </location>
</feature>
<keyword evidence="4 6" id="KW-1133">Transmembrane helix</keyword>
<evidence type="ECO:0000256" key="3">
    <source>
        <dbReference type="ARBA" id="ARBA00022692"/>
    </source>
</evidence>
<dbReference type="InterPro" id="IPR007267">
    <property type="entry name" value="GtrA_DPMS_TM"/>
</dbReference>
<feature type="transmembrane region" description="Helical" evidence="6">
    <location>
        <begin position="81"/>
        <end position="100"/>
    </location>
</feature>
<dbReference type="Proteomes" id="UP000566813">
    <property type="component" value="Unassembled WGS sequence"/>
</dbReference>
<comment type="caution">
    <text evidence="8">The sequence shown here is derived from an EMBL/GenBank/DDBJ whole genome shotgun (WGS) entry which is preliminary data.</text>
</comment>
<comment type="subcellular location">
    <subcellularLocation>
        <location evidence="1">Membrane</location>
        <topology evidence="1">Multi-pass membrane protein</topology>
    </subcellularLocation>
</comment>
<comment type="similarity">
    <text evidence="2">Belongs to the GtrA family.</text>
</comment>
<feature type="transmembrane region" description="Helical" evidence="6">
    <location>
        <begin position="14"/>
        <end position="35"/>
    </location>
</feature>
<evidence type="ECO:0000256" key="6">
    <source>
        <dbReference type="SAM" id="Phobius"/>
    </source>
</evidence>
<keyword evidence="3 6" id="KW-0812">Transmembrane</keyword>
<reference evidence="8 9" key="1">
    <citation type="submission" date="2020-08" db="EMBL/GenBank/DDBJ databases">
        <title>The genome sequence of type strain Novosphingobium flavum NBRC 111647.</title>
        <authorList>
            <person name="Liu Y."/>
        </authorList>
    </citation>
    <scope>NUCLEOTIDE SEQUENCE [LARGE SCALE GENOMIC DNA]</scope>
    <source>
        <strain evidence="8 9">NBRC 111647</strain>
    </source>
</reference>
<dbReference type="PANTHER" id="PTHR38459:SF1">
    <property type="entry name" value="PROPHAGE BACTOPRENOL-LINKED GLUCOSE TRANSLOCASE HOMOLOG"/>
    <property type="match status" value="1"/>
</dbReference>
<keyword evidence="9" id="KW-1185">Reference proteome</keyword>
<sequence>MSPAALARRHGGELARFLTVGALSALLNTLIIVALTELLAIDYLVSYAICFVMVNCFGFILNRRWSFALSDPAGRWEMARYYLIATFATLIAMSASRLMVLLGLPYGPAVFLSAGVLAPINYFAHRVFSFRIGAEN</sequence>
<evidence type="ECO:0000259" key="7">
    <source>
        <dbReference type="Pfam" id="PF04138"/>
    </source>
</evidence>
<dbReference type="PANTHER" id="PTHR38459">
    <property type="entry name" value="PROPHAGE BACTOPRENOL-LINKED GLUCOSE TRANSLOCASE HOMOLOG"/>
    <property type="match status" value="1"/>
</dbReference>
<protein>
    <submittedName>
        <fullName evidence="8">GtrA family protein</fullName>
    </submittedName>
</protein>
<name>A0A7X1KMV7_9SPHN</name>
<feature type="transmembrane region" description="Helical" evidence="6">
    <location>
        <begin position="41"/>
        <end position="61"/>
    </location>
</feature>
<keyword evidence="5 6" id="KW-0472">Membrane</keyword>
<evidence type="ECO:0000256" key="4">
    <source>
        <dbReference type="ARBA" id="ARBA00022989"/>
    </source>
</evidence>
<accession>A0A7X1KMV7</accession>
<evidence type="ECO:0000313" key="9">
    <source>
        <dbReference type="Proteomes" id="UP000566813"/>
    </source>
</evidence>
<organism evidence="8 9">
    <name type="scientific">Novosphingobium flavum</name>
    <dbReference type="NCBI Taxonomy" id="1778672"/>
    <lineage>
        <taxon>Bacteria</taxon>
        <taxon>Pseudomonadati</taxon>
        <taxon>Pseudomonadota</taxon>
        <taxon>Alphaproteobacteria</taxon>
        <taxon>Sphingomonadales</taxon>
        <taxon>Sphingomonadaceae</taxon>
        <taxon>Novosphingobium</taxon>
    </lineage>
</organism>
<dbReference type="AlphaFoldDB" id="A0A7X1KMV7"/>
<evidence type="ECO:0000313" key="8">
    <source>
        <dbReference type="EMBL" id="MBC2667046.1"/>
    </source>
</evidence>
<evidence type="ECO:0000256" key="2">
    <source>
        <dbReference type="ARBA" id="ARBA00009399"/>
    </source>
</evidence>